<gene>
    <name evidence="2" type="ORF">BQ2448_2220</name>
</gene>
<dbReference type="AlphaFoldDB" id="A0A238F5J7"/>
<dbReference type="OrthoDB" id="6021263at2759"/>
<evidence type="ECO:0000313" key="2">
    <source>
        <dbReference type="EMBL" id="SCV69200.1"/>
    </source>
</evidence>
<feature type="region of interest" description="Disordered" evidence="1">
    <location>
        <begin position="62"/>
        <end position="95"/>
    </location>
</feature>
<reference evidence="3" key="1">
    <citation type="submission" date="2016-09" db="EMBL/GenBank/DDBJ databases">
        <authorList>
            <person name="Jeantristanb JTB J.-T."/>
            <person name="Ricardo R."/>
        </authorList>
    </citation>
    <scope>NUCLEOTIDE SEQUENCE [LARGE SCALE GENOMIC DNA]</scope>
</reference>
<name>A0A238F5J7_9BASI</name>
<proteinExistence type="predicted"/>
<dbReference type="InterPro" id="IPR024388">
    <property type="entry name" value="Ribosomal_mL58"/>
</dbReference>
<dbReference type="Pfam" id="PF12824">
    <property type="entry name" value="MRP-L20"/>
    <property type="match status" value="1"/>
</dbReference>
<dbReference type="PANTHER" id="PTHR28266:SF1">
    <property type="entry name" value="LARGE RIBOSOMAL SUBUNIT PROTEIN ML58"/>
    <property type="match status" value="1"/>
</dbReference>
<evidence type="ECO:0000256" key="1">
    <source>
        <dbReference type="SAM" id="MobiDB-lite"/>
    </source>
</evidence>
<protein>
    <submittedName>
        <fullName evidence="2">BQ2448_2220 protein</fullName>
    </submittedName>
</protein>
<dbReference type="Proteomes" id="UP000198372">
    <property type="component" value="Unassembled WGS sequence"/>
</dbReference>
<feature type="compositionally biased region" description="Low complexity" evidence="1">
    <location>
        <begin position="79"/>
        <end position="90"/>
    </location>
</feature>
<dbReference type="GO" id="GO:0003735">
    <property type="term" value="F:structural constituent of ribosome"/>
    <property type="evidence" value="ECO:0007669"/>
    <property type="project" value="TreeGrafter"/>
</dbReference>
<keyword evidence="3" id="KW-1185">Reference proteome</keyword>
<sequence length="186" mass="21086">MFKSAFAPTMRVLSSKKMPLLTRTKDPLRSSVLAEHFILPSGSTFIVRPPPSVLPATIAVPSTSSQSTIHEQEHRLPLSRSSQTGQTRSQDPNISKKVLTTQEIEKLQALRRSDPARWTRSRLARKFGLASPTVVGMLGWGNGPEGKRAEKDRKLTLENKRMAAELKWGWKKTIAMEERRRRRAMW</sequence>
<dbReference type="PANTHER" id="PTHR28266">
    <property type="entry name" value="54S RIBOSOMAL PROTEIN L20, MITOCHONDRIAL"/>
    <property type="match status" value="1"/>
</dbReference>
<dbReference type="GO" id="GO:0005762">
    <property type="term" value="C:mitochondrial large ribosomal subunit"/>
    <property type="evidence" value="ECO:0007669"/>
    <property type="project" value="TreeGrafter"/>
</dbReference>
<accession>A0A238F5J7</accession>
<dbReference type="EMBL" id="FMSP01000004">
    <property type="protein sequence ID" value="SCV69200.1"/>
    <property type="molecule type" value="Genomic_DNA"/>
</dbReference>
<dbReference type="STRING" id="269621.A0A238F5J7"/>
<evidence type="ECO:0000313" key="3">
    <source>
        <dbReference type="Proteomes" id="UP000198372"/>
    </source>
</evidence>
<organism evidence="2 3">
    <name type="scientific">Microbotryum intermedium</name>
    <dbReference type="NCBI Taxonomy" id="269621"/>
    <lineage>
        <taxon>Eukaryota</taxon>
        <taxon>Fungi</taxon>
        <taxon>Dikarya</taxon>
        <taxon>Basidiomycota</taxon>
        <taxon>Pucciniomycotina</taxon>
        <taxon>Microbotryomycetes</taxon>
        <taxon>Microbotryales</taxon>
        <taxon>Microbotryaceae</taxon>
        <taxon>Microbotryum</taxon>
    </lineage>
</organism>